<dbReference type="GO" id="GO:0005789">
    <property type="term" value="C:endoplasmic reticulum membrane"/>
    <property type="evidence" value="ECO:0007669"/>
    <property type="project" value="UniProtKB-SubCell"/>
</dbReference>
<feature type="transmembrane region" description="Helical" evidence="5">
    <location>
        <begin position="289"/>
        <end position="308"/>
    </location>
</feature>
<dbReference type="Proteomes" id="UP000283269">
    <property type="component" value="Unassembled WGS sequence"/>
</dbReference>
<protein>
    <recommendedName>
        <fullName evidence="5">Protein-S-isoprenylcysteine O-methyltransferase</fullName>
        <ecNumber evidence="5">2.1.1.100</ecNumber>
    </recommendedName>
</protein>
<feature type="transmembrane region" description="Helical" evidence="5">
    <location>
        <begin position="92"/>
        <end position="115"/>
    </location>
</feature>
<comment type="subcellular location">
    <subcellularLocation>
        <location evidence="5">Endoplasmic reticulum membrane</location>
        <topology evidence="5">Multi-pass membrane protein</topology>
    </subcellularLocation>
    <subcellularLocation>
        <location evidence="1">Membrane</location>
        <topology evidence="1">Multi-pass membrane protein</topology>
    </subcellularLocation>
</comment>
<keyword evidence="5" id="KW-0808">Transferase</keyword>
<evidence type="ECO:0000313" key="7">
    <source>
        <dbReference type="Proteomes" id="UP000283269"/>
    </source>
</evidence>
<name>A0A409XP11_PSICY</name>
<evidence type="ECO:0000256" key="4">
    <source>
        <dbReference type="ARBA" id="ARBA00023136"/>
    </source>
</evidence>
<accession>A0A409XP11</accession>
<dbReference type="PANTHER" id="PTHR12714:SF9">
    <property type="entry name" value="PROTEIN-S-ISOPRENYLCYSTEINE O-METHYLTRANSFERASE"/>
    <property type="match status" value="1"/>
</dbReference>
<dbReference type="EMBL" id="NHYD01001028">
    <property type="protein sequence ID" value="PPQ92512.1"/>
    <property type="molecule type" value="Genomic_DNA"/>
</dbReference>
<evidence type="ECO:0000256" key="1">
    <source>
        <dbReference type="ARBA" id="ARBA00004141"/>
    </source>
</evidence>
<dbReference type="InParanoid" id="A0A409XP11"/>
<feature type="transmembrane region" description="Helical" evidence="5">
    <location>
        <begin position="242"/>
        <end position="261"/>
    </location>
</feature>
<keyword evidence="5" id="KW-0256">Endoplasmic reticulum</keyword>
<dbReference type="OrthoDB" id="422086at2759"/>
<gene>
    <name evidence="6" type="ORF">CVT25_010344</name>
</gene>
<evidence type="ECO:0000256" key="5">
    <source>
        <dbReference type="RuleBase" id="RU362022"/>
    </source>
</evidence>
<keyword evidence="5" id="KW-0489">Methyltransferase</keyword>
<evidence type="ECO:0000256" key="2">
    <source>
        <dbReference type="ARBA" id="ARBA00022692"/>
    </source>
</evidence>
<dbReference type="AlphaFoldDB" id="A0A409XP11"/>
<keyword evidence="2 5" id="KW-0812">Transmembrane</keyword>
<feature type="transmembrane region" description="Helical" evidence="5">
    <location>
        <begin position="148"/>
        <end position="169"/>
    </location>
</feature>
<dbReference type="GO" id="GO:0032259">
    <property type="term" value="P:methylation"/>
    <property type="evidence" value="ECO:0007669"/>
    <property type="project" value="UniProtKB-KW"/>
</dbReference>
<keyword evidence="5" id="KW-0949">S-adenosyl-L-methionine</keyword>
<dbReference type="STRING" id="93625.A0A409XP11"/>
<evidence type="ECO:0000256" key="3">
    <source>
        <dbReference type="ARBA" id="ARBA00022989"/>
    </source>
</evidence>
<comment type="catalytic activity">
    <reaction evidence="5">
        <text>[protein]-C-terminal S-[(2E,6E)-farnesyl]-L-cysteine + S-adenosyl-L-methionine = [protein]-C-terminal S-[(2E,6E)-farnesyl]-L-cysteine methyl ester + S-adenosyl-L-homocysteine</text>
        <dbReference type="Rhea" id="RHEA:21672"/>
        <dbReference type="Rhea" id="RHEA-COMP:12125"/>
        <dbReference type="Rhea" id="RHEA-COMP:12126"/>
        <dbReference type="ChEBI" id="CHEBI:57856"/>
        <dbReference type="ChEBI" id="CHEBI:59789"/>
        <dbReference type="ChEBI" id="CHEBI:90510"/>
        <dbReference type="ChEBI" id="CHEBI:90511"/>
        <dbReference type="EC" id="2.1.1.100"/>
    </reaction>
</comment>
<reference evidence="6 7" key="1">
    <citation type="journal article" date="2018" name="Evol. Lett.">
        <title>Horizontal gene cluster transfer increased hallucinogenic mushroom diversity.</title>
        <authorList>
            <person name="Reynolds H.T."/>
            <person name="Vijayakumar V."/>
            <person name="Gluck-Thaler E."/>
            <person name="Korotkin H.B."/>
            <person name="Matheny P.B."/>
            <person name="Slot J.C."/>
        </authorList>
    </citation>
    <scope>NUCLEOTIDE SEQUENCE [LARGE SCALE GENOMIC DNA]</scope>
    <source>
        <strain evidence="6 7">2631</strain>
    </source>
</reference>
<proteinExistence type="inferred from homology"/>
<organism evidence="6 7">
    <name type="scientific">Psilocybe cyanescens</name>
    <dbReference type="NCBI Taxonomy" id="93625"/>
    <lineage>
        <taxon>Eukaryota</taxon>
        <taxon>Fungi</taxon>
        <taxon>Dikarya</taxon>
        <taxon>Basidiomycota</taxon>
        <taxon>Agaricomycotina</taxon>
        <taxon>Agaricomycetes</taxon>
        <taxon>Agaricomycetidae</taxon>
        <taxon>Agaricales</taxon>
        <taxon>Agaricineae</taxon>
        <taxon>Strophariaceae</taxon>
        <taxon>Psilocybe</taxon>
    </lineage>
</organism>
<dbReference type="Gene3D" id="1.20.120.1630">
    <property type="match status" value="2"/>
</dbReference>
<dbReference type="PANTHER" id="PTHR12714">
    <property type="entry name" value="PROTEIN-S ISOPRENYLCYSTEINE O-METHYLTRANSFERASE"/>
    <property type="match status" value="1"/>
</dbReference>
<dbReference type="GO" id="GO:0004671">
    <property type="term" value="F:protein C-terminal S-isoprenylcysteine carboxyl O-methyltransferase activity"/>
    <property type="evidence" value="ECO:0007669"/>
    <property type="project" value="UniProtKB-EC"/>
</dbReference>
<comment type="similarity">
    <text evidence="5">Belongs to the class VI-like SAM-binding methyltransferase superfamily. Isoprenylcysteine carboxyl methyltransferase family.</text>
</comment>
<feature type="transmembrane region" description="Helical" evidence="5">
    <location>
        <begin position="181"/>
        <end position="202"/>
    </location>
</feature>
<sequence length="358" mass="39698">MSVEKIPAILLTAIGVHVCAQSPTPVIPEDERKMKDGPMDIQVGSLIIKAAFWIHSAIELMIIGGAVFCPESTMYKQALGYLLPVGQGSDRIFLSPYTAVAAILIVVGATIRYLCYRELGRHFTFQVTVLKGHKLVTTGPYAYARHPAYTGSAMAIGGIVMWFMAQGSWLRESCTQTGGDWAAVLLPASAVVFTLIFVANVLRRIPTEDRLLKEQFGEEWEVASPPTPGIPKRERKAKDGPLGVRIASLILRTVSWLHAAIELIRACWLPKSERVEQLLDYLLPDASRMFLSPTTGVATMMMVVGSMIRYKRYQEMGRHFTFHVTVLKDHKLVTTGLYSIIRHPGYTGLVLNFAGLYM</sequence>
<dbReference type="Pfam" id="PF04140">
    <property type="entry name" value="ICMT"/>
    <property type="match status" value="2"/>
</dbReference>
<keyword evidence="3 5" id="KW-1133">Transmembrane helix</keyword>
<evidence type="ECO:0000313" key="6">
    <source>
        <dbReference type="EMBL" id="PPQ92512.1"/>
    </source>
</evidence>
<keyword evidence="7" id="KW-1185">Reference proteome</keyword>
<keyword evidence="4 5" id="KW-0472">Membrane</keyword>
<dbReference type="EC" id="2.1.1.100" evidence="5"/>
<dbReference type="InterPro" id="IPR007269">
    <property type="entry name" value="ICMT_MeTrfase"/>
</dbReference>
<comment type="caution">
    <text evidence="6">The sequence shown here is derived from an EMBL/GenBank/DDBJ whole genome shotgun (WGS) entry which is preliminary data.</text>
</comment>